<protein>
    <submittedName>
        <fullName evidence="8">Protein arginine kinase</fullName>
    </submittedName>
</protein>
<dbReference type="Gene3D" id="3.30.590.10">
    <property type="entry name" value="Glutamine synthetase/guanido kinase, catalytic domain"/>
    <property type="match status" value="1"/>
</dbReference>
<evidence type="ECO:0000256" key="4">
    <source>
        <dbReference type="ARBA" id="ARBA00022840"/>
    </source>
</evidence>
<feature type="binding site" evidence="5">
    <location>
        <begin position="206"/>
        <end position="211"/>
    </location>
    <ligand>
        <name>ATP</name>
        <dbReference type="ChEBI" id="CHEBI:30616"/>
    </ligand>
</feature>
<dbReference type="PROSITE" id="PS51510">
    <property type="entry name" value="PHOSPHAGEN_KINASE_C"/>
    <property type="match status" value="1"/>
</dbReference>
<dbReference type="EMBL" id="CP025958">
    <property type="protein sequence ID" value="AWM41843.1"/>
    <property type="molecule type" value="Genomic_DNA"/>
</dbReference>
<dbReference type="InterPro" id="IPR023660">
    <property type="entry name" value="Arg_Kinase"/>
</dbReference>
<dbReference type="GO" id="GO:0004111">
    <property type="term" value="F:creatine kinase activity"/>
    <property type="evidence" value="ECO:0007669"/>
    <property type="project" value="InterPro"/>
</dbReference>
<dbReference type="AlphaFoldDB" id="A0A2Z3H738"/>
<keyword evidence="2 5" id="KW-0547">Nucleotide-binding</keyword>
<dbReference type="SUPFAM" id="SSF55931">
    <property type="entry name" value="Glutamine synthetase/guanido kinase"/>
    <property type="match status" value="1"/>
</dbReference>
<dbReference type="GO" id="GO:0005615">
    <property type="term" value="C:extracellular space"/>
    <property type="evidence" value="ECO:0007669"/>
    <property type="project" value="TreeGrafter"/>
</dbReference>
<feature type="binding site" evidence="5">
    <location>
        <begin position="26"/>
        <end position="30"/>
    </location>
    <ligand>
        <name>ATP</name>
        <dbReference type="ChEBI" id="CHEBI:30616"/>
    </ligand>
</feature>
<dbReference type="Pfam" id="PF00217">
    <property type="entry name" value="ATP-gua_Ptrans"/>
    <property type="match status" value="1"/>
</dbReference>
<name>A0A2Z3H738_9BACT</name>
<evidence type="ECO:0000313" key="9">
    <source>
        <dbReference type="Proteomes" id="UP000245802"/>
    </source>
</evidence>
<evidence type="ECO:0000256" key="5">
    <source>
        <dbReference type="PROSITE-ProRule" id="PRU00843"/>
    </source>
</evidence>
<dbReference type="CDD" id="cd07930">
    <property type="entry name" value="bacterial_phosphagen_kinase"/>
    <property type="match status" value="1"/>
</dbReference>
<dbReference type="GO" id="GO:0005524">
    <property type="term" value="F:ATP binding"/>
    <property type="evidence" value="ECO:0007669"/>
    <property type="project" value="UniProtKB-UniRule"/>
</dbReference>
<dbReference type="OrthoDB" id="9791353at2"/>
<evidence type="ECO:0000259" key="7">
    <source>
        <dbReference type="PROSITE" id="PS51510"/>
    </source>
</evidence>
<organism evidence="8 9">
    <name type="scientific">Gemmata obscuriglobus</name>
    <dbReference type="NCBI Taxonomy" id="114"/>
    <lineage>
        <taxon>Bacteria</taxon>
        <taxon>Pseudomonadati</taxon>
        <taxon>Planctomycetota</taxon>
        <taxon>Planctomycetia</taxon>
        <taxon>Gemmatales</taxon>
        <taxon>Gemmataceae</taxon>
        <taxon>Gemmata</taxon>
    </lineage>
</organism>
<keyword evidence="4 5" id="KW-0067">ATP-binding</keyword>
<proteinExistence type="inferred from homology"/>
<evidence type="ECO:0000256" key="2">
    <source>
        <dbReference type="ARBA" id="ARBA00022741"/>
    </source>
</evidence>
<dbReference type="PANTHER" id="PTHR11547">
    <property type="entry name" value="ARGININE OR CREATINE KINASE"/>
    <property type="match status" value="1"/>
</dbReference>
<sequence length="355" mass="39296">MNLDSLLPNLGEWLRGTGPESDVVVSTRIRLARNLADLPFATRATATHKADVIRLAKEAVAKCGGAHPLEYADVQAMSPLDRQFLVERQLISRELASGLDGPRGVAFDPTETVSVMVNEEDHLRLQVLRSGFALDEAWRDIDRLDDALEQRLAYAFHTQFGYLTACPTNVGTGMRASVMLHLPALGLTKQIDKVFRALQKINLAVRGLHGEGSRAFGDLYQISNHVTLGKSEAKILDEIREVIVTIMQYERQARAALMKERRQAEHDRVARAIGTLGSATMITAEETMELLSAVRLGIHLHLLDGIPVTAVNQLFIHTQSAHLQKLAGHALGGEERNTARAKYLKTRLRDLDSHK</sequence>
<dbReference type="InterPro" id="IPR014746">
    <property type="entry name" value="Gln_synth/guanido_kin_cat_dom"/>
</dbReference>
<dbReference type="PROSITE" id="PS00112">
    <property type="entry name" value="PHOSPHAGEN_KINASE"/>
    <property type="match status" value="1"/>
</dbReference>
<comment type="similarity">
    <text evidence="5 6">Belongs to the ATP:guanido phosphotransferase family.</text>
</comment>
<dbReference type="KEGG" id="gog:C1280_35860"/>
<dbReference type="InterPro" id="IPR022415">
    <property type="entry name" value="ATP-guanido_PTrfase_AS"/>
</dbReference>
<gene>
    <name evidence="8" type="ORF">C1280_35860</name>
</gene>
<dbReference type="PANTHER" id="PTHR11547:SF38">
    <property type="entry name" value="ARGININE KINASE 1-RELATED"/>
    <property type="match status" value="1"/>
</dbReference>
<dbReference type="Proteomes" id="UP000245802">
    <property type="component" value="Chromosome"/>
</dbReference>
<keyword evidence="3 5" id="KW-0418">Kinase</keyword>
<dbReference type="NCBIfam" id="NF002194">
    <property type="entry name" value="PRK01059.1-4"/>
    <property type="match status" value="1"/>
</dbReference>
<feature type="binding site" evidence="5">
    <location>
        <begin position="175"/>
        <end position="179"/>
    </location>
    <ligand>
        <name>ATP</name>
        <dbReference type="ChEBI" id="CHEBI:30616"/>
    </ligand>
</feature>
<dbReference type="GO" id="GO:0046314">
    <property type="term" value="P:phosphocreatine biosynthetic process"/>
    <property type="evidence" value="ECO:0007669"/>
    <property type="project" value="InterPro"/>
</dbReference>
<feature type="binding site" evidence="5">
    <location>
        <position position="124"/>
    </location>
    <ligand>
        <name>ATP</name>
        <dbReference type="ChEBI" id="CHEBI:30616"/>
    </ligand>
</feature>
<dbReference type="InterPro" id="IPR022414">
    <property type="entry name" value="ATP-guanido_PTrfase_cat"/>
</dbReference>
<keyword evidence="1 5" id="KW-0808">Transferase</keyword>
<dbReference type="RefSeq" id="WP_010041003.1">
    <property type="nucleotide sequence ID" value="NZ_CP025958.1"/>
</dbReference>
<reference evidence="8 9" key="1">
    <citation type="submission" date="2018-01" db="EMBL/GenBank/DDBJ databases">
        <title>G. obscuriglobus.</title>
        <authorList>
            <person name="Franke J."/>
            <person name="Blomberg W."/>
            <person name="Selmecki A."/>
        </authorList>
    </citation>
    <scope>NUCLEOTIDE SEQUENCE [LARGE SCALE GENOMIC DNA]</scope>
    <source>
        <strain evidence="8 9">DSM 5831</strain>
    </source>
</reference>
<evidence type="ECO:0000256" key="6">
    <source>
        <dbReference type="RuleBase" id="RU000505"/>
    </source>
</evidence>
<keyword evidence="9" id="KW-1185">Reference proteome</keyword>
<comment type="caution">
    <text evidence="5">Lacks conserved residue(s) required for the propagation of feature annotation.</text>
</comment>
<evidence type="ECO:0000313" key="8">
    <source>
        <dbReference type="EMBL" id="AWM41843.1"/>
    </source>
</evidence>
<evidence type="ECO:0000256" key="3">
    <source>
        <dbReference type="ARBA" id="ARBA00022777"/>
    </source>
</evidence>
<accession>A0A2Z3H738</accession>
<dbReference type="InterPro" id="IPR000749">
    <property type="entry name" value="ATP-guanido_PTrfase"/>
</dbReference>
<evidence type="ECO:0000256" key="1">
    <source>
        <dbReference type="ARBA" id="ARBA00022679"/>
    </source>
</evidence>
<feature type="domain" description="Phosphagen kinase C-terminal" evidence="7">
    <location>
        <begin position="23"/>
        <end position="253"/>
    </location>
</feature>